<dbReference type="Gene3D" id="3.40.960.10">
    <property type="entry name" value="VSR Endonuclease"/>
    <property type="match status" value="1"/>
</dbReference>
<dbReference type="SUPFAM" id="SSF52980">
    <property type="entry name" value="Restriction endonuclease-like"/>
    <property type="match status" value="1"/>
</dbReference>
<gene>
    <name evidence="7" type="ORF">ER308_08050</name>
</gene>
<evidence type="ECO:0000256" key="4">
    <source>
        <dbReference type="ARBA" id="ARBA00022801"/>
    </source>
</evidence>
<keyword evidence="5" id="KW-0234">DNA repair</keyword>
<accession>A0A411YEI4</accession>
<keyword evidence="8" id="KW-1185">Reference proteome</keyword>
<dbReference type="GO" id="GO:0004519">
    <property type="term" value="F:endonuclease activity"/>
    <property type="evidence" value="ECO:0007669"/>
    <property type="project" value="UniProtKB-KW"/>
</dbReference>
<evidence type="ECO:0000313" key="8">
    <source>
        <dbReference type="Proteomes" id="UP000291469"/>
    </source>
</evidence>
<dbReference type="Pfam" id="PF03852">
    <property type="entry name" value="Vsr"/>
    <property type="match status" value="1"/>
</dbReference>
<name>A0A411YEI4_9ACTN</name>
<dbReference type="GO" id="GO:0016787">
    <property type="term" value="F:hydrolase activity"/>
    <property type="evidence" value="ECO:0007669"/>
    <property type="project" value="UniProtKB-KW"/>
</dbReference>
<dbReference type="GO" id="GO:0006298">
    <property type="term" value="P:mismatch repair"/>
    <property type="evidence" value="ECO:0007669"/>
    <property type="project" value="InterPro"/>
</dbReference>
<dbReference type="Proteomes" id="UP000291469">
    <property type="component" value="Chromosome"/>
</dbReference>
<dbReference type="REBASE" id="303592">
    <property type="entry name" value="V.Erh80759ORF8040P"/>
</dbReference>
<dbReference type="AlphaFoldDB" id="A0A411YEI4"/>
<evidence type="ECO:0000256" key="1">
    <source>
        <dbReference type="ARBA" id="ARBA00022722"/>
    </source>
</evidence>
<reference evidence="7 8" key="1">
    <citation type="submission" date="2019-01" db="EMBL/GenBank/DDBJ databases">
        <title>Egibacter rhizosphaerae EGI 80759T.</title>
        <authorList>
            <person name="Chen D.-D."/>
            <person name="Tian Y."/>
            <person name="Jiao J.-Y."/>
            <person name="Zhang X.-T."/>
            <person name="Zhang Y.-G."/>
            <person name="Zhang Y."/>
            <person name="Xiao M."/>
            <person name="Shu W.-S."/>
            <person name="Li W.-J."/>
        </authorList>
    </citation>
    <scope>NUCLEOTIDE SEQUENCE [LARGE SCALE GENOMIC DNA]</scope>
    <source>
        <strain evidence="7 8">EGI 80759</strain>
    </source>
</reference>
<dbReference type="KEGG" id="erz:ER308_08050"/>
<dbReference type="EMBL" id="CP036402">
    <property type="protein sequence ID" value="QBI19507.1"/>
    <property type="molecule type" value="Genomic_DNA"/>
</dbReference>
<keyword evidence="1" id="KW-0540">Nuclease</keyword>
<proteinExistence type="inferred from homology"/>
<keyword evidence="2 7" id="KW-0255">Endonuclease</keyword>
<dbReference type="CDD" id="cd00221">
    <property type="entry name" value="Vsr"/>
    <property type="match status" value="1"/>
</dbReference>
<dbReference type="NCBIfam" id="TIGR00632">
    <property type="entry name" value="vsr"/>
    <property type="match status" value="1"/>
</dbReference>
<sequence length="144" mass="16431">MADHSLPPGSWASSEASRAVMLGNRGRDTSPELALRRALHRLGYRYRVDHPPIPELRRRADLVFTRRRVAVFVDGCYWHGCPQHYGEPSTNAEYWRSKIARNRERDADTDARLRQAGWTPVRIWEHESVDDAVVKVACALDAPG</sequence>
<evidence type="ECO:0000256" key="6">
    <source>
        <dbReference type="ARBA" id="ARBA00029466"/>
    </source>
</evidence>
<evidence type="ECO:0000313" key="7">
    <source>
        <dbReference type="EMBL" id="QBI19507.1"/>
    </source>
</evidence>
<evidence type="ECO:0000256" key="3">
    <source>
        <dbReference type="ARBA" id="ARBA00022763"/>
    </source>
</evidence>
<protein>
    <submittedName>
        <fullName evidence="7">Very short patch repair endonuclease</fullName>
    </submittedName>
</protein>
<dbReference type="OrthoDB" id="9801520at2"/>
<dbReference type="RefSeq" id="WP_131154504.1">
    <property type="nucleotide sequence ID" value="NZ_CP036402.1"/>
</dbReference>
<dbReference type="InterPro" id="IPR004603">
    <property type="entry name" value="DNA_mismatch_endonuc_vsr"/>
</dbReference>
<keyword evidence="4" id="KW-0378">Hydrolase</keyword>
<organism evidence="7 8">
    <name type="scientific">Egibacter rhizosphaerae</name>
    <dbReference type="NCBI Taxonomy" id="1670831"/>
    <lineage>
        <taxon>Bacteria</taxon>
        <taxon>Bacillati</taxon>
        <taxon>Actinomycetota</taxon>
        <taxon>Nitriliruptoria</taxon>
        <taxon>Egibacterales</taxon>
        <taxon>Egibacteraceae</taxon>
        <taxon>Egibacter</taxon>
    </lineage>
</organism>
<evidence type="ECO:0000256" key="2">
    <source>
        <dbReference type="ARBA" id="ARBA00022759"/>
    </source>
</evidence>
<dbReference type="InterPro" id="IPR011335">
    <property type="entry name" value="Restrct_endonuc-II-like"/>
</dbReference>
<comment type="similarity">
    <text evidence="6">Belongs to the Vsr family.</text>
</comment>
<evidence type="ECO:0000256" key="5">
    <source>
        <dbReference type="ARBA" id="ARBA00023204"/>
    </source>
</evidence>
<keyword evidence="3" id="KW-0227">DNA damage</keyword>